<dbReference type="RefSeq" id="WP_023430423.1">
    <property type="nucleotide sequence ID" value="NZ_AWXZ01000007.1"/>
</dbReference>
<name>V4R5Q5_9HYPH</name>
<evidence type="ECO:0000313" key="2">
    <source>
        <dbReference type="Proteomes" id="UP000017819"/>
    </source>
</evidence>
<dbReference type="STRING" id="631454.N177_0266"/>
<dbReference type="EMBL" id="AWXZ01000007">
    <property type="protein sequence ID" value="ESR27287.1"/>
    <property type="molecule type" value="Genomic_DNA"/>
</dbReference>
<evidence type="ECO:0000313" key="1">
    <source>
        <dbReference type="EMBL" id="ESR27287.1"/>
    </source>
</evidence>
<reference evidence="1 2" key="1">
    <citation type="journal article" date="2014" name="Genome Announc.">
        <title>Draft Genome Sequence of Lutibaculum baratangense Strain AMV1T, Isolated from a Mud Volcano in Andamans, India.</title>
        <authorList>
            <person name="Singh A."/>
            <person name="Sreenivas A."/>
            <person name="Sathyanarayana Reddy G."/>
            <person name="Pinnaka A.K."/>
            <person name="Shivaji S."/>
        </authorList>
    </citation>
    <scope>NUCLEOTIDE SEQUENCE [LARGE SCALE GENOMIC DNA]</scope>
    <source>
        <strain evidence="1 2">AMV1</strain>
    </source>
</reference>
<organism evidence="1 2">
    <name type="scientific">Lutibaculum baratangense AMV1</name>
    <dbReference type="NCBI Taxonomy" id="631454"/>
    <lineage>
        <taxon>Bacteria</taxon>
        <taxon>Pseudomonadati</taxon>
        <taxon>Pseudomonadota</taxon>
        <taxon>Alphaproteobacteria</taxon>
        <taxon>Hyphomicrobiales</taxon>
        <taxon>Tepidamorphaceae</taxon>
        <taxon>Lutibaculum</taxon>
    </lineage>
</organism>
<dbReference type="Gene3D" id="2.130.10.10">
    <property type="entry name" value="YVTN repeat-like/Quinoprotein amine dehydrogenase"/>
    <property type="match status" value="1"/>
</dbReference>
<dbReference type="OrthoDB" id="7767370at2"/>
<dbReference type="PATRIC" id="fig|631454.5.peg.264"/>
<dbReference type="SUPFAM" id="SSF63829">
    <property type="entry name" value="Calcium-dependent phosphotriesterase"/>
    <property type="match status" value="1"/>
</dbReference>
<dbReference type="AlphaFoldDB" id="V4R5Q5"/>
<sequence>MKRSSADIIEEYGPFPGVESVHGVTYDGRRIWFGSGDRLNGFDPDGEEAPRVIDVSADAGTAYDGAHLFQIAGEHIQKIDPESGSVVSTVPLPGGGAGLAWAEGFLWVGRYRGRKIQQIDPETGAVLRTIESNRFVTGVTWVEGELWHGTWQEDESELRRVDPATGEVLEALQMPRGTIVSGLESNGRDRFFCGGGSSGRVRAVRRPSRP</sequence>
<dbReference type="GO" id="GO:0016603">
    <property type="term" value="F:glutaminyl-peptide cyclotransferase activity"/>
    <property type="evidence" value="ECO:0007669"/>
    <property type="project" value="InterPro"/>
</dbReference>
<gene>
    <name evidence="1" type="ORF">N177_0266</name>
</gene>
<dbReference type="eggNOG" id="COG3391">
    <property type="taxonomic scope" value="Bacteria"/>
</dbReference>
<dbReference type="Proteomes" id="UP000017819">
    <property type="component" value="Unassembled WGS sequence"/>
</dbReference>
<protein>
    <submittedName>
        <fullName evidence="1">WD40-like protein</fullName>
    </submittedName>
</protein>
<proteinExistence type="predicted"/>
<accession>V4R5Q5</accession>
<comment type="caution">
    <text evidence="1">The sequence shown here is derived from an EMBL/GenBank/DDBJ whole genome shotgun (WGS) entry which is preliminary data.</text>
</comment>
<keyword evidence="2" id="KW-1185">Reference proteome</keyword>
<dbReference type="InterPro" id="IPR015943">
    <property type="entry name" value="WD40/YVTN_repeat-like_dom_sf"/>
</dbReference>